<dbReference type="PRINTS" id="PR00503">
    <property type="entry name" value="BROMODOMAIN"/>
</dbReference>
<dbReference type="PROSITE" id="PS00518">
    <property type="entry name" value="ZF_RING_1"/>
    <property type="match status" value="1"/>
</dbReference>
<dbReference type="PROSITE" id="PS50119">
    <property type="entry name" value="ZF_BBOX"/>
    <property type="match status" value="2"/>
</dbReference>
<dbReference type="Gene3D" id="3.30.160.60">
    <property type="entry name" value="Classic Zinc Finger"/>
    <property type="match status" value="1"/>
</dbReference>
<feature type="compositionally biased region" description="Basic and acidic residues" evidence="11">
    <location>
        <begin position="66"/>
        <end position="84"/>
    </location>
</feature>
<feature type="region of interest" description="Disordered" evidence="11">
    <location>
        <begin position="906"/>
        <end position="972"/>
    </location>
</feature>
<dbReference type="PROSITE" id="PS01359">
    <property type="entry name" value="ZF_PHD_1"/>
    <property type="match status" value="1"/>
</dbReference>
<dbReference type="SMART" id="SM00249">
    <property type="entry name" value="PHD"/>
    <property type="match status" value="1"/>
</dbReference>
<keyword evidence="6" id="KW-0175">Coiled coil</keyword>
<feature type="region of interest" description="Disordered" evidence="11">
    <location>
        <begin position="754"/>
        <end position="890"/>
    </location>
</feature>
<gene>
    <name evidence="15" type="ORF">ACJMK2_019652</name>
</gene>
<dbReference type="Proteomes" id="UP001634394">
    <property type="component" value="Unassembled WGS sequence"/>
</dbReference>
<feature type="domain" description="B box-type" evidence="14">
    <location>
        <begin position="290"/>
        <end position="337"/>
    </location>
</feature>
<feature type="region of interest" description="Disordered" evidence="11">
    <location>
        <begin position="656"/>
        <end position="680"/>
    </location>
</feature>
<protein>
    <recommendedName>
        <fullName evidence="17">E3 ubiquitin-protein ligase TRIM33</fullName>
    </recommendedName>
</protein>
<dbReference type="InterPro" id="IPR017907">
    <property type="entry name" value="Znf_RING_CS"/>
</dbReference>
<evidence type="ECO:0000313" key="16">
    <source>
        <dbReference type="Proteomes" id="UP001634394"/>
    </source>
</evidence>
<feature type="compositionally biased region" description="Polar residues" evidence="11">
    <location>
        <begin position="1220"/>
        <end position="1232"/>
    </location>
</feature>
<feature type="domain" description="PHD-type" evidence="13">
    <location>
        <begin position="1018"/>
        <end position="1073"/>
    </location>
</feature>
<dbReference type="SMART" id="SM00502">
    <property type="entry name" value="BBC"/>
    <property type="match status" value="1"/>
</dbReference>
<dbReference type="InterPro" id="IPR001965">
    <property type="entry name" value="Znf_PHD"/>
</dbReference>
<feature type="region of interest" description="Disordered" evidence="11">
    <location>
        <begin position="46"/>
        <end position="236"/>
    </location>
</feature>
<comment type="subcellular location">
    <subcellularLocation>
        <location evidence="1">Nucleus</location>
    </subcellularLocation>
</comment>
<dbReference type="InterPro" id="IPR019786">
    <property type="entry name" value="Zinc_finger_PHD-type_CS"/>
</dbReference>
<feature type="compositionally biased region" description="Polar residues" evidence="11">
    <location>
        <begin position="957"/>
        <end position="967"/>
    </location>
</feature>
<dbReference type="CDD" id="cd15541">
    <property type="entry name" value="PHD_TIF1_like"/>
    <property type="match status" value="1"/>
</dbReference>
<evidence type="ECO:0000259" key="14">
    <source>
        <dbReference type="PROSITE" id="PS50119"/>
    </source>
</evidence>
<dbReference type="CDD" id="cd19805">
    <property type="entry name" value="Bbox1_TIF1"/>
    <property type="match status" value="1"/>
</dbReference>
<evidence type="ECO:0000259" key="13">
    <source>
        <dbReference type="PROSITE" id="PS50016"/>
    </source>
</evidence>
<dbReference type="AlphaFoldDB" id="A0ABD3TWK9"/>
<dbReference type="InterPro" id="IPR019787">
    <property type="entry name" value="Znf_PHD-finger"/>
</dbReference>
<dbReference type="SUPFAM" id="SSF47370">
    <property type="entry name" value="Bromodomain"/>
    <property type="match status" value="1"/>
</dbReference>
<dbReference type="InterPro" id="IPR011011">
    <property type="entry name" value="Znf_FYVE_PHD"/>
</dbReference>
<dbReference type="InterPro" id="IPR003649">
    <property type="entry name" value="Bbox_C"/>
</dbReference>
<dbReference type="GO" id="GO:0008270">
    <property type="term" value="F:zinc ion binding"/>
    <property type="evidence" value="ECO:0007669"/>
    <property type="project" value="UniProtKB-KW"/>
</dbReference>
<keyword evidence="2" id="KW-0479">Metal-binding</keyword>
<dbReference type="InterPro" id="IPR013083">
    <property type="entry name" value="Znf_RING/FYVE/PHD"/>
</dbReference>
<dbReference type="Gene3D" id="3.30.40.10">
    <property type="entry name" value="Zinc/RING finger domain, C3HC4 (zinc finger)"/>
    <property type="match status" value="2"/>
</dbReference>
<proteinExistence type="predicted"/>
<keyword evidence="4 9" id="KW-0863">Zinc-finger</keyword>
<feature type="region of interest" description="Disordered" evidence="11">
    <location>
        <begin position="1220"/>
        <end position="1255"/>
    </location>
</feature>
<dbReference type="CDD" id="cd19775">
    <property type="entry name" value="Bbox2_TIF1_C-VI"/>
    <property type="match status" value="1"/>
</dbReference>
<evidence type="ECO:0000313" key="15">
    <source>
        <dbReference type="EMBL" id="KAL3841519.1"/>
    </source>
</evidence>
<dbReference type="SUPFAM" id="SSF57903">
    <property type="entry name" value="FYVE/PHD zinc finger"/>
    <property type="match status" value="1"/>
</dbReference>
<sequence length="1255" mass="139617">MSGSTALQLPNVFCGACKQDVAFIRPKLLPCLHTLCEDCLKPPPLKKRSVNANVTGNQTEGNGGEEQNKSIEENAPDNDPKKNEMPLSSEGEDISKMSTSSAVVEPRENEEKEVNISTDCLNQDSEEKGELLEVQSKTDGSASKKNDAEKMETTEKNDETNTEDVTVTPSIVAEEAVSKDTTNVDNNNDMEKNSEQCVENGINGAQASSEMDVQKDTTAEESNTQSVPPIASKDEAITDANKEVKIKEPITIKCPICKKEWDQELLIENLFIPAQVKSEIKTEDGGATEESFEVCTACDESQKATSFCIDCHEWLCDQCVFAHKRVRITKDHTISEKITPETAMEFPESKPKRHIFCELHKTEKVKLFCITCDKLTCRDCQLLEHKDHKYQFINETITEQKATLQSHVERLKALLDKFSDLGAKISNKENDIRQQQKAIFNEVRKVADSVTNEIISWCKKLLNFLSGVCNSRMSTLLEKHKELNEFSTHAKHCISFVESALKEGDDLSILYTKSLMMKNLDQLLHKEIEVQDKVFDLTMKYKHDASFLTKNVSKMGSMEVNGLSFPSSPHSESPPALNQVSPAQVAEWLNQYPPAVRERYLSLPVQERKVFLQGLLKYQMKKQMEQGQGSKASPGGQVDKHPQIQQHLMDSTALQDHYNSSPSVRTSGTFMPSTHQNRNYQTTSVTAVQPNMMMPQPQSLGSHQQSHVSRYMSPNRPPVMFNSWQGNAQGPRPVGHPTMPAQPRQYTFHQSFPSLVNSRPTGLGLGQQHMVGNSNNNNNAQYQRYRSRPDFNTSPGPQGASGYAGAPSPVGAGAGSDHSASALLSSLSSSISASGNQSNTGMLSIEPIKIKDEPRDNETFSSCAYSNKVKSSDTSGQSFRSNVNDGAPISPTLTKIEKWMHIKTVSNSMNSGSQSDATRTVSPNIPELKSVGSTMNSVSQSDATRTVSPNIPELQLDRNSFSPQSKSNDARIVSPNVPDVQLIDDDRSAAMKELNPSSLPGFNLYNLDVQHDPNDPSEDYCAVCHNGGDLLCCDRCPKVFHLQCHIPVINSSPSTQSSFFSRDNWYCTLCIPDSELRLTEPIHKDYVIIPGTSKRKAPIGLVEKETKACERILLELFCHTSSSVFHEPVNKAVPNYYKIITNPMDFSSIKHKLRREHFNHYNTVEEFLSDVLLVFKNCYTYNAPGTEIYQVGKTVESLFEQLVARFIPCYTHLLHQRDSLTPGSDVSDSSGSEKPKAKKRRSPLLGLDEDPVHIH</sequence>
<feature type="compositionally biased region" description="Basic and acidic residues" evidence="11">
    <location>
        <begin position="848"/>
        <end position="858"/>
    </location>
</feature>
<dbReference type="Pfam" id="PF00628">
    <property type="entry name" value="PHD"/>
    <property type="match status" value="1"/>
</dbReference>
<evidence type="ECO:0000256" key="1">
    <source>
        <dbReference type="ARBA" id="ARBA00004123"/>
    </source>
</evidence>
<keyword evidence="16" id="KW-1185">Reference proteome</keyword>
<evidence type="ECO:0000256" key="7">
    <source>
        <dbReference type="ARBA" id="ARBA00023117"/>
    </source>
</evidence>
<dbReference type="PANTHER" id="PTHR45915:SF6">
    <property type="entry name" value="E3 UBIQUITIN-PROTEIN LIGASE TRIM33"/>
    <property type="match status" value="1"/>
</dbReference>
<dbReference type="SMART" id="SM00297">
    <property type="entry name" value="BROMO"/>
    <property type="match status" value="1"/>
</dbReference>
<organism evidence="15 16">
    <name type="scientific">Sinanodonta woodiana</name>
    <name type="common">Chinese pond mussel</name>
    <name type="synonym">Anodonta woodiana</name>
    <dbReference type="NCBI Taxonomy" id="1069815"/>
    <lineage>
        <taxon>Eukaryota</taxon>
        <taxon>Metazoa</taxon>
        <taxon>Spiralia</taxon>
        <taxon>Lophotrochozoa</taxon>
        <taxon>Mollusca</taxon>
        <taxon>Bivalvia</taxon>
        <taxon>Autobranchia</taxon>
        <taxon>Heteroconchia</taxon>
        <taxon>Palaeoheterodonta</taxon>
        <taxon>Unionida</taxon>
        <taxon>Unionoidea</taxon>
        <taxon>Unionidae</taxon>
        <taxon>Unioninae</taxon>
        <taxon>Sinanodonta</taxon>
    </lineage>
</organism>
<dbReference type="InterPro" id="IPR000315">
    <property type="entry name" value="Znf_B-box"/>
</dbReference>
<feature type="compositionally biased region" description="Basic and acidic residues" evidence="11">
    <location>
        <begin position="105"/>
        <end position="114"/>
    </location>
</feature>
<comment type="caution">
    <text evidence="15">The sequence shown here is derived from an EMBL/GenBank/DDBJ whole genome shotgun (WGS) entry which is preliminary data.</text>
</comment>
<feature type="compositionally biased region" description="Low complexity" evidence="11">
    <location>
        <begin position="794"/>
        <end position="835"/>
    </location>
</feature>
<keyword evidence="5" id="KW-0862">Zinc</keyword>
<evidence type="ECO:0000256" key="10">
    <source>
        <dbReference type="PROSITE-ProRule" id="PRU00035"/>
    </source>
</evidence>
<dbReference type="InterPro" id="IPR001487">
    <property type="entry name" value="Bromodomain"/>
</dbReference>
<evidence type="ECO:0000256" key="3">
    <source>
        <dbReference type="ARBA" id="ARBA00022737"/>
    </source>
</evidence>
<evidence type="ECO:0000256" key="11">
    <source>
        <dbReference type="SAM" id="MobiDB-lite"/>
    </source>
</evidence>
<dbReference type="EMBL" id="JBJQND010000017">
    <property type="protein sequence ID" value="KAL3841519.1"/>
    <property type="molecule type" value="Genomic_DNA"/>
</dbReference>
<feature type="compositionally biased region" description="Polar residues" evidence="11">
    <location>
        <begin position="859"/>
        <end position="884"/>
    </location>
</feature>
<dbReference type="PANTHER" id="PTHR45915">
    <property type="entry name" value="TRANSCRIPTION INTERMEDIARY FACTOR"/>
    <property type="match status" value="1"/>
</dbReference>
<dbReference type="Gene3D" id="1.20.920.10">
    <property type="entry name" value="Bromodomain-like"/>
    <property type="match status" value="1"/>
</dbReference>
<dbReference type="SUPFAM" id="SSF57845">
    <property type="entry name" value="B-box zinc-binding domain"/>
    <property type="match status" value="1"/>
</dbReference>
<keyword evidence="8" id="KW-0539">Nucleus</keyword>
<feature type="compositionally biased region" description="Basic and acidic residues" evidence="11">
    <location>
        <begin position="142"/>
        <end position="159"/>
    </location>
</feature>
<evidence type="ECO:0000256" key="9">
    <source>
        <dbReference type="PROSITE-ProRule" id="PRU00024"/>
    </source>
</evidence>
<feature type="compositionally biased region" description="Polar residues" evidence="11">
    <location>
        <begin position="931"/>
        <end position="949"/>
    </location>
</feature>
<accession>A0ABD3TWK9</accession>
<name>A0ABD3TWK9_SINWO</name>
<feature type="compositionally biased region" description="Polar residues" evidence="11">
    <location>
        <begin position="906"/>
        <end position="923"/>
    </location>
</feature>
<evidence type="ECO:0000256" key="6">
    <source>
        <dbReference type="ARBA" id="ARBA00023054"/>
    </source>
</evidence>
<dbReference type="Pfam" id="PF00643">
    <property type="entry name" value="zf-B_box"/>
    <property type="match status" value="1"/>
</dbReference>
<evidence type="ECO:0000259" key="12">
    <source>
        <dbReference type="PROSITE" id="PS50014"/>
    </source>
</evidence>
<keyword evidence="3" id="KW-0677">Repeat</keyword>
<dbReference type="GO" id="GO:0005634">
    <property type="term" value="C:nucleus"/>
    <property type="evidence" value="ECO:0007669"/>
    <property type="project" value="UniProtKB-SubCell"/>
</dbReference>
<evidence type="ECO:0000256" key="5">
    <source>
        <dbReference type="ARBA" id="ARBA00022833"/>
    </source>
</evidence>
<dbReference type="InterPro" id="IPR036427">
    <property type="entry name" value="Bromodomain-like_sf"/>
</dbReference>
<keyword evidence="7 10" id="KW-0103">Bromodomain</keyword>
<evidence type="ECO:0000256" key="2">
    <source>
        <dbReference type="ARBA" id="ARBA00022723"/>
    </source>
</evidence>
<dbReference type="PROSITE" id="PS50014">
    <property type="entry name" value="BROMODOMAIN_2"/>
    <property type="match status" value="1"/>
</dbReference>
<feature type="domain" description="B box-type" evidence="14">
    <location>
        <begin position="352"/>
        <end position="393"/>
    </location>
</feature>
<evidence type="ECO:0000256" key="4">
    <source>
        <dbReference type="ARBA" id="ARBA00022771"/>
    </source>
</evidence>
<feature type="domain" description="Bromo" evidence="12">
    <location>
        <begin position="1117"/>
        <end position="1189"/>
    </location>
</feature>
<dbReference type="Pfam" id="PF00439">
    <property type="entry name" value="Bromodomain"/>
    <property type="match status" value="1"/>
</dbReference>
<reference evidence="15 16" key="1">
    <citation type="submission" date="2024-11" db="EMBL/GenBank/DDBJ databases">
        <title>Chromosome-level genome assembly of the freshwater bivalve Anodonta woodiana.</title>
        <authorList>
            <person name="Chen X."/>
        </authorList>
    </citation>
    <scope>NUCLEOTIDE SEQUENCE [LARGE SCALE GENOMIC DNA]</scope>
    <source>
        <strain evidence="15">MN2024</strain>
        <tissue evidence="15">Gills</tissue>
    </source>
</reference>
<evidence type="ECO:0008006" key="17">
    <source>
        <dbReference type="Google" id="ProtNLM"/>
    </source>
</evidence>
<dbReference type="PROSITE" id="PS50016">
    <property type="entry name" value="ZF_PHD_2"/>
    <property type="match status" value="1"/>
</dbReference>
<dbReference type="SMART" id="SM00336">
    <property type="entry name" value="BBOX"/>
    <property type="match status" value="2"/>
</dbReference>
<evidence type="ECO:0000256" key="8">
    <source>
        <dbReference type="ARBA" id="ARBA00023242"/>
    </source>
</evidence>